<evidence type="ECO:0008006" key="3">
    <source>
        <dbReference type="Google" id="ProtNLM"/>
    </source>
</evidence>
<name>A0ABV6HSR6_9SPHI</name>
<organism evidence="1 2">
    <name type="scientific">Olivibacter oleidegradans</name>
    <dbReference type="NCBI Taxonomy" id="760123"/>
    <lineage>
        <taxon>Bacteria</taxon>
        <taxon>Pseudomonadati</taxon>
        <taxon>Bacteroidota</taxon>
        <taxon>Sphingobacteriia</taxon>
        <taxon>Sphingobacteriales</taxon>
        <taxon>Sphingobacteriaceae</taxon>
        <taxon>Olivibacter</taxon>
    </lineage>
</organism>
<dbReference type="PROSITE" id="PS51257">
    <property type="entry name" value="PROKAR_LIPOPROTEIN"/>
    <property type="match status" value="1"/>
</dbReference>
<evidence type="ECO:0000313" key="2">
    <source>
        <dbReference type="Proteomes" id="UP001589774"/>
    </source>
</evidence>
<keyword evidence="2" id="KW-1185">Reference proteome</keyword>
<reference evidence="1 2" key="1">
    <citation type="submission" date="2024-09" db="EMBL/GenBank/DDBJ databases">
        <authorList>
            <person name="Sun Q."/>
            <person name="Mori K."/>
        </authorList>
    </citation>
    <scope>NUCLEOTIDE SEQUENCE [LARGE SCALE GENOMIC DNA]</scope>
    <source>
        <strain evidence="1 2">CCM 7765</strain>
    </source>
</reference>
<sequence>MKKYLFLMIALVGLVGMSGCEKTEVVERAVLPRTFIYTITPDEWGVSENGLNIQTTLPIAELDRYYIEQGNVSVAISEDGETSYDILPSTFNGIAYSVRYSVGQINIYGEDPINNGDFEVPIPNYDVVFKVTLSDADYVE</sequence>
<dbReference type="EMBL" id="JBHLWO010000008">
    <property type="protein sequence ID" value="MFC0321915.1"/>
    <property type="molecule type" value="Genomic_DNA"/>
</dbReference>
<dbReference type="RefSeq" id="WP_130858543.1">
    <property type="nucleotide sequence ID" value="NZ_JBHLWO010000008.1"/>
</dbReference>
<protein>
    <recommendedName>
        <fullName evidence="3">DUF1735 domain-containing protein</fullName>
    </recommendedName>
</protein>
<comment type="caution">
    <text evidence="1">The sequence shown here is derived from an EMBL/GenBank/DDBJ whole genome shotgun (WGS) entry which is preliminary data.</text>
</comment>
<accession>A0ABV6HSR6</accession>
<dbReference type="Proteomes" id="UP001589774">
    <property type="component" value="Unassembled WGS sequence"/>
</dbReference>
<proteinExistence type="predicted"/>
<evidence type="ECO:0000313" key="1">
    <source>
        <dbReference type="EMBL" id="MFC0321915.1"/>
    </source>
</evidence>
<gene>
    <name evidence="1" type="ORF">ACFFI0_26610</name>
</gene>